<keyword evidence="2" id="KW-1185">Reference proteome</keyword>
<organism evidence="1 2">
    <name type="scientific">Glonium stellatum</name>
    <dbReference type="NCBI Taxonomy" id="574774"/>
    <lineage>
        <taxon>Eukaryota</taxon>
        <taxon>Fungi</taxon>
        <taxon>Dikarya</taxon>
        <taxon>Ascomycota</taxon>
        <taxon>Pezizomycotina</taxon>
        <taxon>Dothideomycetes</taxon>
        <taxon>Pleosporomycetidae</taxon>
        <taxon>Gloniales</taxon>
        <taxon>Gloniaceae</taxon>
        <taxon>Glonium</taxon>
    </lineage>
</organism>
<gene>
    <name evidence="1" type="ORF">AOQ84DRAFT_382209</name>
</gene>
<evidence type="ECO:0000313" key="1">
    <source>
        <dbReference type="EMBL" id="OCL02873.1"/>
    </source>
</evidence>
<proteinExistence type="predicted"/>
<accession>A0A8E2EQK3</accession>
<protein>
    <submittedName>
        <fullName evidence="1">Uncharacterized protein</fullName>
    </submittedName>
</protein>
<dbReference type="AlphaFoldDB" id="A0A8E2EQK3"/>
<dbReference type="Proteomes" id="UP000250140">
    <property type="component" value="Unassembled WGS sequence"/>
</dbReference>
<sequence length="68" mass="7429">MEDFKAVKGHEKMVEAFLAIGTSQASGSKCIEMWNVFGPAVKEAEGVDQERRIQIVTEVVNCLSGSIE</sequence>
<evidence type="ECO:0000313" key="2">
    <source>
        <dbReference type="Proteomes" id="UP000250140"/>
    </source>
</evidence>
<dbReference type="EMBL" id="KV750861">
    <property type="protein sequence ID" value="OCL02873.1"/>
    <property type="molecule type" value="Genomic_DNA"/>
</dbReference>
<reference evidence="1 2" key="1">
    <citation type="journal article" date="2016" name="Nat. Commun.">
        <title>Ectomycorrhizal ecology is imprinted in the genome of the dominant symbiotic fungus Cenococcum geophilum.</title>
        <authorList>
            <consortium name="DOE Joint Genome Institute"/>
            <person name="Peter M."/>
            <person name="Kohler A."/>
            <person name="Ohm R.A."/>
            <person name="Kuo A."/>
            <person name="Krutzmann J."/>
            <person name="Morin E."/>
            <person name="Arend M."/>
            <person name="Barry K.W."/>
            <person name="Binder M."/>
            <person name="Choi C."/>
            <person name="Clum A."/>
            <person name="Copeland A."/>
            <person name="Grisel N."/>
            <person name="Haridas S."/>
            <person name="Kipfer T."/>
            <person name="LaButti K."/>
            <person name="Lindquist E."/>
            <person name="Lipzen A."/>
            <person name="Maire R."/>
            <person name="Meier B."/>
            <person name="Mihaltcheva S."/>
            <person name="Molinier V."/>
            <person name="Murat C."/>
            <person name="Poggeler S."/>
            <person name="Quandt C.A."/>
            <person name="Sperisen C."/>
            <person name="Tritt A."/>
            <person name="Tisserant E."/>
            <person name="Crous P.W."/>
            <person name="Henrissat B."/>
            <person name="Nehls U."/>
            <person name="Egli S."/>
            <person name="Spatafora J.W."/>
            <person name="Grigoriev I.V."/>
            <person name="Martin F.M."/>
        </authorList>
    </citation>
    <scope>NUCLEOTIDE SEQUENCE [LARGE SCALE GENOMIC DNA]</scope>
    <source>
        <strain evidence="1 2">CBS 207.34</strain>
    </source>
</reference>
<name>A0A8E2EQK3_9PEZI</name>
<dbReference type="OrthoDB" id="4503790at2759"/>